<dbReference type="Gene3D" id="3.10.560.10">
    <property type="entry name" value="Outer membrane lipoprotein wza domain like"/>
    <property type="match status" value="1"/>
</dbReference>
<dbReference type="InterPro" id="IPR054765">
    <property type="entry name" value="SLBB_dom"/>
</dbReference>
<keyword evidence="12" id="KW-0564">Palmitate</keyword>
<keyword evidence="5" id="KW-0762">Sugar transport</keyword>
<feature type="domain" description="Polysaccharide export protein N-terminal" evidence="16">
    <location>
        <begin position="177"/>
        <end position="227"/>
    </location>
</feature>
<dbReference type="PANTHER" id="PTHR33619:SF3">
    <property type="entry name" value="POLYSACCHARIDE EXPORT PROTEIN GFCE-RELATED"/>
    <property type="match status" value="1"/>
</dbReference>
<dbReference type="InterPro" id="IPR049712">
    <property type="entry name" value="Poly_export"/>
</dbReference>
<keyword evidence="11" id="KW-0472">Membrane</keyword>
<dbReference type="GO" id="GO:0015288">
    <property type="term" value="F:porin activity"/>
    <property type="evidence" value="ECO:0007669"/>
    <property type="project" value="UniProtKB-KW"/>
</dbReference>
<evidence type="ECO:0000259" key="17">
    <source>
        <dbReference type="Pfam" id="PF22461"/>
    </source>
</evidence>
<dbReference type="Pfam" id="PF22461">
    <property type="entry name" value="SLBB_2"/>
    <property type="match status" value="1"/>
</dbReference>
<dbReference type="RefSeq" id="WP_093396522.1">
    <property type="nucleotide sequence ID" value="NZ_FOUU01000016.1"/>
</dbReference>
<reference evidence="18 19" key="1">
    <citation type="submission" date="2016-10" db="EMBL/GenBank/DDBJ databases">
        <authorList>
            <person name="de Groot N.N."/>
        </authorList>
    </citation>
    <scope>NUCLEOTIDE SEQUENCE [LARGE SCALE GENOMIC DNA]</scope>
    <source>
        <strain evidence="18 19">DSM 9990</strain>
    </source>
</reference>
<evidence type="ECO:0000256" key="12">
    <source>
        <dbReference type="ARBA" id="ARBA00023139"/>
    </source>
</evidence>
<evidence type="ECO:0000256" key="8">
    <source>
        <dbReference type="ARBA" id="ARBA00023047"/>
    </source>
</evidence>
<dbReference type="GO" id="GO:0009279">
    <property type="term" value="C:cell outer membrane"/>
    <property type="evidence" value="ECO:0007669"/>
    <property type="project" value="UniProtKB-SubCell"/>
</dbReference>
<organism evidence="18 19">
    <name type="scientific">Thermodesulforhabdus norvegica</name>
    <dbReference type="NCBI Taxonomy" id="39841"/>
    <lineage>
        <taxon>Bacteria</taxon>
        <taxon>Pseudomonadati</taxon>
        <taxon>Thermodesulfobacteriota</taxon>
        <taxon>Syntrophobacteria</taxon>
        <taxon>Syntrophobacterales</taxon>
        <taxon>Thermodesulforhabdaceae</taxon>
        <taxon>Thermodesulforhabdus</taxon>
    </lineage>
</organism>
<comment type="subcellular location">
    <subcellularLocation>
        <location evidence="1">Cell outer membrane</location>
        <topology evidence="1">Multi-pass membrane protein</topology>
    </subcellularLocation>
</comment>
<dbReference type="AlphaFoldDB" id="A0A1I4WC61"/>
<evidence type="ECO:0000256" key="10">
    <source>
        <dbReference type="ARBA" id="ARBA00023114"/>
    </source>
</evidence>
<proteinExistence type="inferred from homology"/>
<keyword evidence="4" id="KW-1134">Transmembrane beta strand</keyword>
<keyword evidence="7 15" id="KW-0732">Signal</keyword>
<keyword evidence="3" id="KW-0813">Transport</keyword>
<feature type="domain" description="SLBB" evidence="17">
    <location>
        <begin position="238"/>
        <end position="319"/>
    </location>
</feature>
<keyword evidence="9" id="KW-0406">Ion transport</keyword>
<dbReference type="GO" id="GO:0046930">
    <property type="term" value="C:pore complex"/>
    <property type="evidence" value="ECO:0007669"/>
    <property type="project" value="UniProtKB-KW"/>
</dbReference>
<keyword evidence="13" id="KW-0998">Cell outer membrane</keyword>
<protein>
    <submittedName>
        <fullName evidence="18">Polysaccharide export outer membrane protein</fullName>
    </submittedName>
</protein>
<evidence type="ECO:0000259" key="16">
    <source>
        <dbReference type="Pfam" id="PF02563"/>
    </source>
</evidence>
<evidence type="ECO:0000256" key="13">
    <source>
        <dbReference type="ARBA" id="ARBA00023237"/>
    </source>
</evidence>
<evidence type="ECO:0000313" key="18">
    <source>
        <dbReference type="EMBL" id="SFN10997.1"/>
    </source>
</evidence>
<dbReference type="PROSITE" id="PS51257">
    <property type="entry name" value="PROKAR_LIPOPROTEIN"/>
    <property type="match status" value="1"/>
</dbReference>
<dbReference type="EMBL" id="FOUU01000016">
    <property type="protein sequence ID" value="SFN10997.1"/>
    <property type="molecule type" value="Genomic_DNA"/>
</dbReference>
<evidence type="ECO:0000256" key="2">
    <source>
        <dbReference type="ARBA" id="ARBA00009450"/>
    </source>
</evidence>
<dbReference type="OrthoDB" id="193635at2"/>
<evidence type="ECO:0000256" key="7">
    <source>
        <dbReference type="ARBA" id="ARBA00022729"/>
    </source>
</evidence>
<dbReference type="GO" id="GO:0015159">
    <property type="term" value="F:polysaccharide transmembrane transporter activity"/>
    <property type="evidence" value="ECO:0007669"/>
    <property type="project" value="InterPro"/>
</dbReference>
<keyword evidence="8" id="KW-0625">Polysaccharide transport</keyword>
<evidence type="ECO:0000256" key="9">
    <source>
        <dbReference type="ARBA" id="ARBA00023065"/>
    </source>
</evidence>
<evidence type="ECO:0000256" key="1">
    <source>
        <dbReference type="ARBA" id="ARBA00004571"/>
    </source>
</evidence>
<keyword evidence="14" id="KW-0449">Lipoprotein</keyword>
<gene>
    <name evidence="18" type="ORF">SAMN05660836_02688</name>
</gene>
<feature type="domain" description="Polysaccharide export protein N-terminal" evidence="16">
    <location>
        <begin position="85"/>
        <end position="159"/>
    </location>
</feature>
<dbReference type="PANTHER" id="PTHR33619">
    <property type="entry name" value="POLYSACCHARIDE EXPORT PROTEIN GFCE-RELATED"/>
    <property type="match status" value="1"/>
</dbReference>
<dbReference type="Proteomes" id="UP000199611">
    <property type="component" value="Unassembled WGS sequence"/>
</dbReference>
<dbReference type="Gene3D" id="3.30.1950.10">
    <property type="entry name" value="wza like domain"/>
    <property type="match status" value="2"/>
</dbReference>
<sequence length="358" mass="40151">MKKVVKLLTIFLITCTSISILSGCSVSRPYEKSIGGDITYLDERSEKVKDEHRRQLVSSLLTGLKTYRLLPGDVLEVMYIINPVQEEDGYRLKVGDKIRVDFFYHSQFSRDYTIRPDGMITLPVKGEVYAINQKPSELAEKIARLYSDMLRDPVVNVQVLEYRSKAELARMSLDHPTKGWERTIVIAPDGTIQLPFVGQVKAAGRTVDDLEKFTNRLFAEKAPGVNIHCRISEIRGTRIFVFGAVRNPGIIIPEGPITITQALATAGGITSEGDINRVGVLYWTEDGETRTRTISVKRVMDRLTVEDDIILPPLSVVYVPLTPVAKIGRFMEQYVKNVFMFTGAGLGFSYEIHSEGSD</sequence>
<dbReference type="InterPro" id="IPR003715">
    <property type="entry name" value="Poly_export_N"/>
</dbReference>
<name>A0A1I4WC61_9BACT</name>
<evidence type="ECO:0000256" key="15">
    <source>
        <dbReference type="SAM" id="SignalP"/>
    </source>
</evidence>
<accession>A0A1I4WC61</accession>
<dbReference type="GO" id="GO:0006811">
    <property type="term" value="P:monoatomic ion transport"/>
    <property type="evidence" value="ECO:0007669"/>
    <property type="project" value="UniProtKB-KW"/>
</dbReference>
<evidence type="ECO:0000256" key="14">
    <source>
        <dbReference type="ARBA" id="ARBA00023288"/>
    </source>
</evidence>
<keyword evidence="10" id="KW-0626">Porin</keyword>
<feature type="chain" id="PRO_5011779414" evidence="15">
    <location>
        <begin position="22"/>
        <end position="358"/>
    </location>
</feature>
<evidence type="ECO:0000256" key="3">
    <source>
        <dbReference type="ARBA" id="ARBA00022448"/>
    </source>
</evidence>
<comment type="similarity">
    <text evidence="2">Belongs to the BexD/CtrA/VexA family.</text>
</comment>
<evidence type="ECO:0000313" key="19">
    <source>
        <dbReference type="Proteomes" id="UP000199611"/>
    </source>
</evidence>
<evidence type="ECO:0000256" key="5">
    <source>
        <dbReference type="ARBA" id="ARBA00022597"/>
    </source>
</evidence>
<feature type="signal peptide" evidence="15">
    <location>
        <begin position="1"/>
        <end position="21"/>
    </location>
</feature>
<dbReference type="STRING" id="39841.SAMN05660836_02688"/>
<evidence type="ECO:0000256" key="4">
    <source>
        <dbReference type="ARBA" id="ARBA00022452"/>
    </source>
</evidence>
<evidence type="ECO:0000256" key="6">
    <source>
        <dbReference type="ARBA" id="ARBA00022692"/>
    </source>
</evidence>
<keyword evidence="6" id="KW-0812">Transmembrane</keyword>
<evidence type="ECO:0000256" key="11">
    <source>
        <dbReference type="ARBA" id="ARBA00023136"/>
    </source>
</evidence>
<keyword evidence="19" id="KW-1185">Reference proteome</keyword>
<dbReference type="Pfam" id="PF02563">
    <property type="entry name" value="Poly_export"/>
    <property type="match status" value="2"/>
</dbReference>